<feature type="transmembrane region" description="Helical" evidence="8">
    <location>
        <begin position="120"/>
        <end position="147"/>
    </location>
</feature>
<keyword evidence="11" id="KW-1185">Reference proteome</keyword>
<keyword evidence="6 8" id="KW-0472">Membrane</keyword>
<evidence type="ECO:0000313" key="11">
    <source>
        <dbReference type="Proteomes" id="UP001347146"/>
    </source>
</evidence>
<feature type="compositionally biased region" description="Basic and acidic residues" evidence="7">
    <location>
        <begin position="457"/>
        <end position="474"/>
    </location>
</feature>
<proteinExistence type="predicted"/>
<feature type="transmembrane region" description="Helical" evidence="8">
    <location>
        <begin position="159"/>
        <end position="182"/>
    </location>
</feature>
<feature type="region of interest" description="Disordered" evidence="7">
    <location>
        <begin position="435"/>
        <end position="474"/>
    </location>
</feature>
<protein>
    <submittedName>
        <fullName evidence="10">MFS transporter</fullName>
    </submittedName>
</protein>
<name>A0ABU7MIV6_9ACTN</name>
<evidence type="ECO:0000259" key="9">
    <source>
        <dbReference type="PROSITE" id="PS50850"/>
    </source>
</evidence>
<evidence type="ECO:0000256" key="3">
    <source>
        <dbReference type="ARBA" id="ARBA00022475"/>
    </source>
</evidence>
<dbReference type="Proteomes" id="UP001347146">
    <property type="component" value="Unassembled WGS sequence"/>
</dbReference>
<feature type="transmembrane region" description="Helical" evidence="8">
    <location>
        <begin position="283"/>
        <end position="305"/>
    </location>
</feature>
<gene>
    <name evidence="10" type="ORF">VZC37_22045</name>
</gene>
<evidence type="ECO:0000256" key="6">
    <source>
        <dbReference type="ARBA" id="ARBA00023136"/>
    </source>
</evidence>
<feature type="transmembrane region" description="Helical" evidence="8">
    <location>
        <begin position="194"/>
        <end position="215"/>
    </location>
</feature>
<feature type="transmembrane region" description="Helical" evidence="8">
    <location>
        <begin position="375"/>
        <end position="399"/>
    </location>
</feature>
<evidence type="ECO:0000256" key="7">
    <source>
        <dbReference type="SAM" id="MobiDB-lite"/>
    </source>
</evidence>
<feature type="domain" description="Major facilitator superfamily (MFS) profile" evidence="9">
    <location>
        <begin position="21"/>
        <end position="431"/>
    </location>
</feature>
<dbReference type="InterPro" id="IPR020846">
    <property type="entry name" value="MFS_dom"/>
</dbReference>
<feature type="transmembrane region" description="Helical" evidence="8">
    <location>
        <begin position="51"/>
        <end position="74"/>
    </location>
</feature>
<sequence length="474" mass="50335">MTDLTHDDQAAQPPRQSMARVASAAFVGSVIEYYDFMIFATAATLVFGEVFFPALGTAEATVASLLTIGVAFMARPIGSIVFGHLGDRLGRKRSLVATLLLMGSATILVGLMPTPAQIGIAAPILLVVLRIAQGISAGGEWAGAALFSAEESPTKRRGFFSMFPSFGGGVGLIIAPGAFLLVNTFTTEEQFLEWGWRIPFLASAVLIAIGLWIRLRLEEPAAFKEVKKESTVAQVPVVEAFKYQWHHILLAALSVSGAFALLYIGLTYLIGYGTSEIGLSRDYVLVVATIGSAVEIVGVAITGWLSDRVGRRRIILWTSVLGLVWSIALASFVSVDSEPTFIIGVLGSTFLAGLFFGPVGAYLPELFRTRYRFTATALSYNLAGIVGGALPPVIAAWLITDSAAIGQVGIILGVVCLLSLASTYALADRSKRSLTEVDDDETFGGDGQPSAGQPVHETQDRDVDAADRVPSRLA</sequence>
<dbReference type="PROSITE" id="PS00216">
    <property type="entry name" value="SUGAR_TRANSPORT_1"/>
    <property type="match status" value="1"/>
</dbReference>
<evidence type="ECO:0000256" key="1">
    <source>
        <dbReference type="ARBA" id="ARBA00004651"/>
    </source>
</evidence>
<dbReference type="EMBL" id="JAZDUF010000008">
    <property type="protein sequence ID" value="MEE3853034.1"/>
    <property type="molecule type" value="Genomic_DNA"/>
</dbReference>
<dbReference type="InterPro" id="IPR036259">
    <property type="entry name" value="MFS_trans_sf"/>
</dbReference>
<reference evidence="10 11" key="1">
    <citation type="submission" date="2024-01" db="EMBL/GenBank/DDBJ databases">
        <title>Draft genome sequence of Gordonia sp. LSe1-13.</title>
        <authorList>
            <person name="Suphannarot A."/>
            <person name="Mingma R."/>
        </authorList>
    </citation>
    <scope>NUCLEOTIDE SEQUENCE [LARGE SCALE GENOMIC DNA]</scope>
    <source>
        <strain evidence="10 11">LSe1-13</strain>
    </source>
</reference>
<dbReference type="PANTHER" id="PTHR43045">
    <property type="entry name" value="SHIKIMATE TRANSPORTER"/>
    <property type="match status" value="1"/>
</dbReference>
<keyword evidence="5 8" id="KW-1133">Transmembrane helix</keyword>
<feature type="transmembrane region" description="Helical" evidence="8">
    <location>
        <begin position="21"/>
        <end position="45"/>
    </location>
</feature>
<dbReference type="Pfam" id="PF07690">
    <property type="entry name" value="MFS_1"/>
    <property type="match status" value="1"/>
</dbReference>
<feature type="transmembrane region" description="Helical" evidence="8">
    <location>
        <begin position="341"/>
        <end position="363"/>
    </location>
</feature>
<evidence type="ECO:0000256" key="5">
    <source>
        <dbReference type="ARBA" id="ARBA00022989"/>
    </source>
</evidence>
<keyword evidence="2" id="KW-0813">Transport</keyword>
<dbReference type="PANTHER" id="PTHR43045:SF2">
    <property type="entry name" value="INNER MEMBRANE METABOLITE TRANSPORT PROTEIN YHJE"/>
    <property type="match status" value="1"/>
</dbReference>
<dbReference type="PROSITE" id="PS50850">
    <property type="entry name" value="MFS"/>
    <property type="match status" value="1"/>
</dbReference>
<feature type="transmembrane region" description="Helical" evidence="8">
    <location>
        <begin position="314"/>
        <end position="335"/>
    </location>
</feature>
<evidence type="ECO:0000256" key="4">
    <source>
        <dbReference type="ARBA" id="ARBA00022692"/>
    </source>
</evidence>
<dbReference type="RefSeq" id="WP_330435800.1">
    <property type="nucleotide sequence ID" value="NZ_JAZDUF010000008.1"/>
</dbReference>
<dbReference type="Gene3D" id="1.20.1250.20">
    <property type="entry name" value="MFS general substrate transporter like domains"/>
    <property type="match status" value="1"/>
</dbReference>
<dbReference type="InterPro" id="IPR005829">
    <property type="entry name" value="Sugar_transporter_CS"/>
</dbReference>
<feature type="transmembrane region" description="Helical" evidence="8">
    <location>
        <begin position="95"/>
        <end position="114"/>
    </location>
</feature>
<dbReference type="InterPro" id="IPR011701">
    <property type="entry name" value="MFS"/>
</dbReference>
<feature type="transmembrane region" description="Helical" evidence="8">
    <location>
        <begin position="405"/>
        <end position="427"/>
    </location>
</feature>
<accession>A0ABU7MIV6</accession>
<keyword evidence="4 8" id="KW-0812">Transmembrane</keyword>
<evidence type="ECO:0000313" key="10">
    <source>
        <dbReference type="EMBL" id="MEE3853034.1"/>
    </source>
</evidence>
<feature type="transmembrane region" description="Helical" evidence="8">
    <location>
        <begin position="248"/>
        <end position="271"/>
    </location>
</feature>
<organism evidence="10 11">
    <name type="scientific">Gordonia sesuvii</name>
    <dbReference type="NCBI Taxonomy" id="3116777"/>
    <lineage>
        <taxon>Bacteria</taxon>
        <taxon>Bacillati</taxon>
        <taxon>Actinomycetota</taxon>
        <taxon>Actinomycetes</taxon>
        <taxon>Mycobacteriales</taxon>
        <taxon>Gordoniaceae</taxon>
        <taxon>Gordonia</taxon>
    </lineage>
</organism>
<keyword evidence="3" id="KW-1003">Cell membrane</keyword>
<comment type="caution">
    <text evidence="10">The sequence shown here is derived from an EMBL/GenBank/DDBJ whole genome shotgun (WGS) entry which is preliminary data.</text>
</comment>
<dbReference type="CDD" id="cd17369">
    <property type="entry name" value="MFS_ShiA_like"/>
    <property type="match status" value="1"/>
</dbReference>
<comment type="subcellular location">
    <subcellularLocation>
        <location evidence="1">Cell membrane</location>
        <topology evidence="1">Multi-pass membrane protein</topology>
    </subcellularLocation>
</comment>
<dbReference type="SUPFAM" id="SSF103473">
    <property type="entry name" value="MFS general substrate transporter"/>
    <property type="match status" value="1"/>
</dbReference>
<evidence type="ECO:0000256" key="8">
    <source>
        <dbReference type="SAM" id="Phobius"/>
    </source>
</evidence>
<evidence type="ECO:0000256" key="2">
    <source>
        <dbReference type="ARBA" id="ARBA00022448"/>
    </source>
</evidence>